<keyword evidence="7" id="KW-1185">Reference proteome</keyword>
<protein>
    <recommendedName>
        <fullName evidence="8">DoxX-like family protein</fullName>
    </recommendedName>
</protein>
<proteinExistence type="predicted"/>
<dbReference type="EMBL" id="BMLI01000002">
    <property type="protein sequence ID" value="GGN05027.1"/>
    <property type="molecule type" value="Genomic_DNA"/>
</dbReference>
<evidence type="ECO:0000256" key="4">
    <source>
        <dbReference type="ARBA" id="ARBA00023136"/>
    </source>
</evidence>
<evidence type="ECO:0000256" key="3">
    <source>
        <dbReference type="ARBA" id="ARBA00022989"/>
    </source>
</evidence>
<keyword evidence="3 5" id="KW-1133">Transmembrane helix</keyword>
<evidence type="ECO:0000313" key="6">
    <source>
        <dbReference type="EMBL" id="GGN05027.1"/>
    </source>
</evidence>
<dbReference type="Proteomes" id="UP000632339">
    <property type="component" value="Unassembled WGS sequence"/>
</dbReference>
<dbReference type="Pfam" id="PF13564">
    <property type="entry name" value="DoxX_2"/>
    <property type="match status" value="1"/>
</dbReference>
<gene>
    <name evidence="6" type="ORF">GCM10010967_45080</name>
</gene>
<reference evidence="7" key="1">
    <citation type="journal article" date="2019" name="Int. J. Syst. Evol. Microbiol.">
        <title>The Global Catalogue of Microorganisms (GCM) 10K type strain sequencing project: providing services to taxonomists for standard genome sequencing and annotation.</title>
        <authorList>
            <consortium name="The Broad Institute Genomics Platform"/>
            <consortium name="The Broad Institute Genome Sequencing Center for Infectious Disease"/>
            <person name="Wu L."/>
            <person name="Ma J."/>
        </authorList>
    </citation>
    <scope>NUCLEOTIDE SEQUENCE [LARGE SCALE GENOMIC DNA]</scope>
    <source>
        <strain evidence="7">CGMCC 1.6375</strain>
    </source>
</reference>
<name>A0ABQ2IA20_9BACT</name>
<sequence length="125" mass="13297">MNMKAKKIAAIVATALASAMAVLSGIMKLTRGPEIVAKLTEVGVGDYLVPLALMEIGFTALFIYPKTMKIGFILLTCYFAGALATELSHGTPFSAVLPMALVWIAAFLRDRSIFLPNTSVSNSIS</sequence>
<evidence type="ECO:0008006" key="8">
    <source>
        <dbReference type="Google" id="ProtNLM"/>
    </source>
</evidence>
<evidence type="ECO:0000256" key="2">
    <source>
        <dbReference type="ARBA" id="ARBA00022692"/>
    </source>
</evidence>
<organism evidence="6 7">
    <name type="scientific">Dyadobacter beijingensis</name>
    <dbReference type="NCBI Taxonomy" id="365489"/>
    <lineage>
        <taxon>Bacteria</taxon>
        <taxon>Pseudomonadati</taxon>
        <taxon>Bacteroidota</taxon>
        <taxon>Cytophagia</taxon>
        <taxon>Cytophagales</taxon>
        <taxon>Spirosomataceae</taxon>
        <taxon>Dyadobacter</taxon>
    </lineage>
</organism>
<evidence type="ECO:0000256" key="1">
    <source>
        <dbReference type="ARBA" id="ARBA00004141"/>
    </source>
</evidence>
<dbReference type="InterPro" id="IPR032808">
    <property type="entry name" value="DoxX"/>
</dbReference>
<comment type="subcellular location">
    <subcellularLocation>
        <location evidence="1">Membrane</location>
        <topology evidence="1">Multi-pass membrane protein</topology>
    </subcellularLocation>
</comment>
<feature type="transmembrane region" description="Helical" evidence="5">
    <location>
        <begin position="45"/>
        <end position="63"/>
    </location>
</feature>
<keyword evidence="4 5" id="KW-0472">Membrane</keyword>
<comment type="caution">
    <text evidence="6">The sequence shown here is derived from an EMBL/GenBank/DDBJ whole genome shotgun (WGS) entry which is preliminary data.</text>
</comment>
<accession>A0ABQ2IA20</accession>
<keyword evidence="2 5" id="KW-0812">Transmembrane</keyword>
<evidence type="ECO:0000313" key="7">
    <source>
        <dbReference type="Proteomes" id="UP000632339"/>
    </source>
</evidence>
<feature type="transmembrane region" description="Helical" evidence="5">
    <location>
        <begin position="70"/>
        <end position="85"/>
    </location>
</feature>
<evidence type="ECO:0000256" key="5">
    <source>
        <dbReference type="SAM" id="Phobius"/>
    </source>
</evidence>